<keyword evidence="12 16" id="KW-0067">ATP-binding</keyword>
<proteinExistence type="inferred from homology"/>
<dbReference type="InterPro" id="IPR050205">
    <property type="entry name" value="CDPK_Ser/Thr_kinases"/>
</dbReference>
<gene>
    <name evidence="20" type="ORF">TSUD_224060</name>
</gene>
<dbReference type="SUPFAM" id="SSF56112">
    <property type="entry name" value="Protein kinase-like (PK-like)"/>
    <property type="match status" value="1"/>
</dbReference>
<dbReference type="PROSITE" id="PS50011">
    <property type="entry name" value="PROTEIN_KINASE_DOM"/>
    <property type="match status" value="1"/>
</dbReference>
<feature type="domain" description="EF-hand" evidence="19">
    <location>
        <begin position="403"/>
        <end position="438"/>
    </location>
</feature>
<keyword evidence="10" id="KW-0418">Kinase</keyword>
<evidence type="ECO:0000313" key="20">
    <source>
        <dbReference type="EMBL" id="GAU30650.1"/>
    </source>
</evidence>
<dbReference type="PROSITE" id="PS50222">
    <property type="entry name" value="EF_HAND_2"/>
    <property type="match status" value="4"/>
</dbReference>
<keyword evidence="9 16" id="KW-0547">Nucleotide-binding</keyword>
<dbReference type="Gene3D" id="1.10.510.10">
    <property type="entry name" value="Transferase(Phosphotransferase) domain 1"/>
    <property type="match status" value="2"/>
</dbReference>
<accession>A0A2Z6N3J1</accession>
<dbReference type="InterPro" id="IPR017441">
    <property type="entry name" value="Protein_kinase_ATP_BS"/>
</dbReference>
<comment type="subcellular location">
    <subcellularLocation>
        <location evidence="1">Membrane</location>
        <topology evidence="1">Lipid-anchor</topology>
    </subcellularLocation>
</comment>
<evidence type="ECO:0000259" key="19">
    <source>
        <dbReference type="PROSITE" id="PS50222"/>
    </source>
</evidence>
<evidence type="ECO:0000256" key="5">
    <source>
        <dbReference type="ARBA" id="ARBA00022553"/>
    </source>
</evidence>
<keyword evidence="7" id="KW-0519">Myristate</keyword>
<keyword evidence="11" id="KW-0106">Calcium</keyword>
<dbReference type="PROSITE" id="PS00018">
    <property type="entry name" value="EF_HAND_1"/>
    <property type="match status" value="4"/>
</dbReference>
<dbReference type="GO" id="GO:0004674">
    <property type="term" value="F:protein serine/threonine kinase activity"/>
    <property type="evidence" value="ECO:0007669"/>
    <property type="project" value="UniProtKB-KW"/>
</dbReference>
<dbReference type="InterPro" id="IPR011992">
    <property type="entry name" value="EF-hand-dom_pair"/>
</dbReference>
<keyword evidence="21" id="KW-1185">Reference proteome</keyword>
<comment type="similarity">
    <text evidence="2">Belongs to the protein kinase superfamily. CAMK Ser/Thr protein kinase family. CaMK subfamily.</text>
</comment>
<dbReference type="InterPro" id="IPR002048">
    <property type="entry name" value="EF_hand_dom"/>
</dbReference>
<dbReference type="Proteomes" id="UP000242715">
    <property type="component" value="Unassembled WGS sequence"/>
</dbReference>
<comment type="catalytic activity">
    <reaction evidence="15">
        <text>L-seryl-[protein] + ATP = O-phospho-L-seryl-[protein] + ADP + H(+)</text>
        <dbReference type="Rhea" id="RHEA:17989"/>
        <dbReference type="Rhea" id="RHEA-COMP:9863"/>
        <dbReference type="Rhea" id="RHEA-COMP:11604"/>
        <dbReference type="ChEBI" id="CHEBI:15378"/>
        <dbReference type="ChEBI" id="CHEBI:29999"/>
        <dbReference type="ChEBI" id="CHEBI:30616"/>
        <dbReference type="ChEBI" id="CHEBI:83421"/>
        <dbReference type="ChEBI" id="CHEBI:456216"/>
        <dbReference type="EC" id="2.7.11.1"/>
    </reaction>
</comment>
<dbReference type="SMART" id="SM00054">
    <property type="entry name" value="EFh"/>
    <property type="match status" value="4"/>
</dbReference>
<dbReference type="OrthoDB" id="40902at2759"/>
<dbReference type="EC" id="2.7.11.1" evidence="3"/>
<evidence type="ECO:0000256" key="10">
    <source>
        <dbReference type="ARBA" id="ARBA00022777"/>
    </source>
</evidence>
<evidence type="ECO:0000256" key="17">
    <source>
        <dbReference type="SAM" id="MobiDB-lite"/>
    </source>
</evidence>
<evidence type="ECO:0000256" key="13">
    <source>
        <dbReference type="ARBA" id="ARBA00023288"/>
    </source>
</evidence>
<evidence type="ECO:0000313" key="21">
    <source>
        <dbReference type="Proteomes" id="UP000242715"/>
    </source>
</evidence>
<dbReference type="InterPro" id="IPR011009">
    <property type="entry name" value="Kinase-like_dom_sf"/>
</dbReference>
<feature type="domain" description="EF-hand" evidence="19">
    <location>
        <begin position="441"/>
        <end position="468"/>
    </location>
</feature>
<dbReference type="SUPFAM" id="SSF47473">
    <property type="entry name" value="EF-hand"/>
    <property type="match status" value="1"/>
</dbReference>
<dbReference type="FunFam" id="3.30.200.20:FF:000101">
    <property type="entry name" value="CDPK-related kinase 1"/>
    <property type="match status" value="1"/>
</dbReference>
<evidence type="ECO:0000256" key="4">
    <source>
        <dbReference type="ARBA" id="ARBA00022527"/>
    </source>
</evidence>
<feature type="domain" description="Protein kinase" evidence="18">
    <location>
        <begin position="104"/>
        <end position="488"/>
    </location>
</feature>
<keyword evidence="5" id="KW-0597">Phosphoprotein</keyword>
<name>A0A2Z6N3J1_TRISU</name>
<evidence type="ECO:0000256" key="1">
    <source>
        <dbReference type="ARBA" id="ARBA00004635"/>
    </source>
</evidence>
<dbReference type="FunFam" id="1.10.238.10:FF:000158">
    <property type="entry name" value="Calcium-dependent protein kinase 28"/>
    <property type="match status" value="1"/>
</dbReference>
<sequence length="488" mass="55062">MGICFSSTKVVSGSNSNTTNNENRKRNSTSTTKTENAPVNTTAATASASTTKKRQVPSSNQRRRGSEETQKKTHQSRHKDKVSSRVPCGKRTDFGYEKDFDKRFSLGKLLGHGQFGYTYVGIDKSSGDRVAVKRLEKAKMVLPIAVEDVKREVKILKELTGHENVVQFYNAFEDDSYVYIVMELCEGGELLDRILGKKDSRYTEKDAAVVVRQMLKVAAQCHLHGLVHRDMKPEVLRNKPDFRRKPWPTISNAAKDFVRKLLVKDPRARLTAAQALSHPWVREGGEASEIPVDISVLNNMRQFVKYSRLKQFALRALASTLNEGEFSDLKDQFDAIDVDKNGAISLEEMRQALAKDLPWKLKESRVLEILQAIDSNTDGLVDFTEFVAATLHVHQLEEHDSEKWQQRSQAAFDKFDLDKDGFITPEELRMHTGMRGSIDPLLEEADIDKDGKISLPEFRRLLRTASIGSRNVSSPSQHIALSSHSMEL</sequence>
<keyword evidence="6" id="KW-0808">Transferase</keyword>
<dbReference type="GO" id="GO:0016020">
    <property type="term" value="C:membrane"/>
    <property type="evidence" value="ECO:0007669"/>
    <property type="project" value="UniProtKB-SubCell"/>
</dbReference>
<feature type="domain" description="EF-hand" evidence="19">
    <location>
        <begin position="324"/>
        <end position="359"/>
    </location>
</feature>
<dbReference type="Pfam" id="PF13499">
    <property type="entry name" value="EF-hand_7"/>
    <property type="match status" value="2"/>
</dbReference>
<dbReference type="EMBL" id="DF973431">
    <property type="protein sequence ID" value="GAU30650.1"/>
    <property type="molecule type" value="Genomic_DNA"/>
</dbReference>
<evidence type="ECO:0000256" key="2">
    <source>
        <dbReference type="ARBA" id="ARBA00005354"/>
    </source>
</evidence>
<evidence type="ECO:0000259" key="18">
    <source>
        <dbReference type="PROSITE" id="PS50011"/>
    </source>
</evidence>
<dbReference type="GO" id="GO:0005509">
    <property type="term" value="F:calcium ion binding"/>
    <property type="evidence" value="ECO:0007669"/>
    <property type="project" value="InterPro"/>
</dbReference>
<keyword evidence="13" id="KW-0449">Lipoprotein</keyword>
<evidence type="ECO:0000256" key="16">
    <source>
        <dbReference type="PROSITE-ProRule" id="PRU10141"/>
    </source>
</evidence>
<organism evidence="20 21">
    <name type="scientific">Trifolium subterraneum</name>
    <name type="common">Subterranean clover</name>
    <dbReference type="NCBI Taxonomy" id="3900"/>
    <lineage>
        <taxon>Eukaryota</taxon>
        <taxon>Viridiplantae</taxon>
        <taxon>Streptophyta</taxon>
        <taxon>Embryophyta</taxon>
        <taxon>Tracheophyta</taxon>
        <taxon>Spermatophyta</taxon>
        <taxon>Magnoliopsida</taxon>
        <taxon>eudicotyledons</taxon>
        <taxon>Gunneridae</taxon>
        <taxon>Pentapetalae</taxon>
        <taxon>rosids</taxon>
        <taxon>fabids</taxon>
        <taxon>Fabales</taxon>
        <taxon>Fabaceae</taxon>
        <taxon>Papilionoideae</taxon>
        <taxon>50 kb inversion clade</taxon>
        <taxon>NPAAA clade</taxon>
        <taxon>Hologalegina</taxon>
        <taxon>IRL clade</taxon>
        <taxon>Trifolieae</taxon>
        <taxon>Trifolium</taxon>
    </lineage>
</organism>
<dbReference type="PANTHER" id="PTHR24349">
    <property type="entry name" value="SERINE/THREONINE-PROTEIN KINASE"/>
    <property type="match status" value="1"/>
</dbReference>
<evidence type="ECO:0000256" key="15">
    <source>
        <dbReference type="ARBA" id="ARBA00048679"/>
    </source>
</evidence>
<dbReference type="InterPro" id="IPR018247">
    <property type="entry name" value="EF_Hand_1_Ca_BS"/>
</dbReference>
<evidence type="ECO:0000256" key="11">
    <source>
        <dbReference type="ARBA" id="ARBA00022837"/>
    </source>
</evidence>
<evidence type="ECO:0000256" key="7">
    <source>
        <dbReference type="ARBA" id="ARBA00022707"/>
    </source>
</evidence>
<keyword evidence="4" id="KW-0723">Serine/threonine-protein kinase</keyword>
<protein>
    <recommendedName>
        <fullName evidence="3">non-specific serine/threonine protein kinase</fullName>
        <ecNumber evidence="3">2.7.11.1</ecNumber>
    </recommendedName>
</protein>
<evidence type="ECO:0000256" key="8">
    <source>
        <dbReference type="ARBA" id="ARBA00022737"/>
    </source>
</evidence>
<keyword evidence="8" id="KW-0677">Repeat</keyword>
<feature type="compositionally biased region" description="Low complexity" evidence="17">
    <location>
        <begin position="1"/>
        <end position="21"/>
    </location>
</feature>
<evidence type="ECO:0000256" key="12">
    <source>
        <dbReference type="ARBA" id="ARBA00022840"/>
    </source>
</evidence>
<dbReference type="GO" id="GO:0005524">
    <property type="term" value="F:ATP binding"/>
    <property type="evidence" value="ECO:0007669"/>
    <property type="project" value="UniProtKB-UniRule"/>
</dbReference>
<dbReference type="PROSITE" id="PS00107">
    <property type="entry name" value="PROTEIN_KINASE_ATP"/>
    <property type="match status" value="1"/>
</dbReference>
<feature type="compositionally biased region" description="Low complexity" evidence="17">
    <location>
        <begin position="41"/>
        <end position="50"/>
    </location>
</feature>
<dbReference type="InterPro" id="IPR000719">
    <property type="entry name" value="Prot_kinase_dom"/>
</dbReference>
<evidence type="ECO:0000256" key="3">
    <source>
        <dbReference type="ARBA" id="ARBA00012513"/>
    </source>
</evidence>
<feature type="region of interest" description="Disordered" evidence="17">
    <location>
        <begin position="1"/>
        <end position="88"/>
    </location>
</feature>
<dbReference type="Pfam" id="PF00069">
    <property type="entry name" value="Pkinase"/>
    <property type="match status" value="1"/>
</dbReference>
<dbReference type="AlphaFoldDB" id="A0A2Z6N3J1"/>
<dbReference type="Gene3D" id="1.10.238.10">
    <property type="entry name" value="EF-hand"/>
    <property type="match status" value="2"/>
</dbReference>
<reference evidence="21" key="1">
    <citation type="journal article" date="2017" name="Front. Plant Sci.">
        <title>Climate Clever Clovers: New Paradigm to Reduce the Environmental Footprint of Ruminants by Breeding Low Methanogenic Forages Utilizing Haplotype Variation.</title>
        <authorList>
            <person name="Kaur P."/>
            <person name="Appels R."/>
            <person name="Bayer P.E."/>
            <person name="Keeble-Gagnere G."/>
            <person name="Wang J."/>
            <person name="Hirakawa H."/>
            <person name="Shirasawa K."/>
            <person name="Vercoe P."/>
            <person name="Stefanova K."/>
            <person name="Durmic Z."/>
            <person name="Nichols P."/>
            <person name="Revell C."/>
            <person name="Isobe S.N."/>
            <person name="Edwards D."/>
            <person name="Erskine W."/>
        </authorList>
    </citation>
    <scope>NUCLEOTIDE SEQUENCE [LARGE SCALE GENOMIC DNA]</scope>
    <source>
        <strain evidence="21">cv. Daliak</strain>
    </source>
</reference>
<evidence type="ECO:0000256" key="9">
    <source>
        <dbReference type="ARBA" id="ARBA00022741"/>
    </source>
</evidence>
<feature type="binding site" evidence="16">
    <location>
        <position position="133"/>
    </location>
    <ligand>
        <name>ATP</name>
        <dbReference type="ChEBI" id="CHEBI:30616"/>
    </ligand>
</feature>
<evidence type="ECO:0000256" key="14">
    <source>
        <dbReference type="ARBA" id="ARBA00047899"/>
    </source>
</evidence>
<feature type="domain" description="EF-hand" evidence="19">
    <location>
        <begin position="361"/>
        <end position="396"/>
    </location>
</feature>
<evidence type="ECO:0000256" key="6">
    <source>
        <dbReference type="ARBA" id="ARBA00022679"/>
    </source>
</evidence>
<comment type="catalytic activity">
    <reaction evidence="14">
        <text>L-threonyl-[protein] + ATP = O-phospho-L-threonyl-[protein] + ADP + H(+)</text>
        <dbReference type="Rhea" id="RHEA:46608"/>
        <dbReference type="Rhea" id="RHEA-COMP:11060"/>
        <dbReference type="Rhea" id="RHEA-COMP:11605"/>
        <dbReference type="ChEBI" id="CHEBI:15378"/>
        <dbReference type="ChEBI" id="CHEBI:30013"/>
        <dbReference type="ChEBI" id="CHEBI:30616"/>
        <dbReference type="ChEBI" id="CHEBI:61977"/>
        <dbReference type="ChEBI" id="CHEBI:456216"/>
        <dbReference type="EC" id="2.7.11.1"/>
    </reaction>
</comment>